<feature type="compositionally biased region" description="Polar residues" evidence="2">
    <location>
        <begin position="310"/>
        <end position="320"/>
    </location>
</feature>
<evidence type="ECO:0000256" key="1">
    <source>
        <dbReference type="SAM" id="Coils"/>
    </source>
</evidence>
<evidence type="ECO:0000313" key="4">
    <source>
        <dbReference type="Proteomes" id="UP000799779"/>
    </source>
</evidence>
<keyword evidence="1" id="KW-0175">Coiled coil</keyword>
<sequence length="331" mass="36123">MPPLSGSSMSAWTDATKDKLAQQVAEMSVNEKVPAHAGGKEQIQDGFTVIKTKHLAKLERKFATATSELQVGSLPNLSRGETLNTKNISKAQEKDLHDGPTVRVFVGGKLAHGKVPKRCLMAVSESATAFFNANPAAKEVRFSADSANSKVVANILYRLVDSPISGFKLPMALTFTKAVLTYQAAQALGMGKYAEPISKGLRVTISQRLLDYEEIDVVLAALPATDRSFQTLANDLSFRRHKGMIPDADDFDAYLANNAKLADAIAEIEAEHQAVREARHEQRVRAADRRHRLQEKREVAAIKQTINATGSVKTTTSEQAEVQRKLMGRGN</sequence>
<evidence type="ECO:0000313" key="3">
    <source>
        <dbReference type="EMBL" id="KAF1994673.1"/>
    </source>
</evidence>
<protein>
    <recommendedName>
        <fullName evidence="5">BTB domain-containing protein</fullName>
    </recommendedName>
</protein>
<reference evidence="3" key="1">
    <citation type="journal article" date="2020" name="Stud. Mycol.">
        <title>101 Dothideomycetes genomes: a test case for predicting lifestyles and emergence of pathogens.</title>
        <authorList>
            <person name="Haridas S."/>
            <person name="Albert R."/>
            <person name="Binder M."/>
            <person name="Bloem J."/>
            <person name="Labutti K."/>
            <person name="Salamov A."/>
            <person name="Andreopoulos B."/>
            <person name="Baker S."/>
            <person name="Barry K."/>
            <person name="Bills G."/>
            <person name="Bluhm B."/>
            <person name="Cannon C."/>
            <person name="Castanera R."/>
            <person name="Culley D."/>
            <person name="Daum C."/>
            <person name="Ezra D."/>
            <person name="Gonzalez J."/>
            <person name="Henrissat B."/>
            <person name="Kuo A."/>
            <person name="Liang C."/>
            <person name="Lipzen A."/>
            <person name="Lutzoni F."/>
            <person name="Magnuson J."/>
            <person name="Mondo S."/>
            <person name="Nolan M."/>
            <person name="Ohm R."/>
            <person name="Pangilinan J."/>
            <person name="Park H.-J."/>
            <person name="Ramirez L."/>
            <person name="Alfaro M."/>
            <person name="Sun H."/>
            <person name="Tritt A."/>
            <person name="Yoshinaga Y."/>
            <person name="Zwiers L.-H."/>
            <person name="Turgeon B."/>
            <person name="Goodwin S."/>
            <person name="Spatafora J."/>
            <person name="Crous P."/>
            <person name="Grigoriev I."/>
        </authorList>
    </citation>
    <scope>NUCLEOTIDE SEQUENCE</scope>
    <source>
        <strain evidence="3">CBS 123094</strain>
    </source>
</reference>
<evidence type="ECO:0000256" key="2">
    <source>
        <dbReference type="SAM" id="MobiDB-lite"/>
    </source>
</evidence>
<dbReference type="Proteomes" id="UP000799779">
    <property type="component" value="Unassembled WGS sequence"/>
</dbReference>
<proteinExistence type="predicted"/>
<feature type="coiled-coil region" evidence="1">
    <location>
        <begin position="251"/>
        <end position="281"/>
    </location>
</feature>
<dbReference type="AlphaFoldDB" id="A0A6A5VYP9"/>
<organism evidence="3 4">
    <name type="scientific">Amniculicola lignicola CBS 123094</name>
    <dbReference type="NCBI Taxonomy" id="1392246"/>
    <lineage>
        <taxon>Eukaryota</taxon>
        <taxon>Fungi</taxon>
        <taxon>Dikarya</taxon>
        <taxon>Ascomycota</taxon>
        <taxon>Pezizomycotina</taxon>
        <taxon>Dothideomycetes</taxon>
        <taxon>Pleosporomycetidae</taxon>
        <taxon>Pleosporales</taxon>
        <taxon>Amniculicolaceae</taxon>
        <taxon>Amniculicola</taxon>
    </lineage>
</organism>
<accession>A0A6A5VYP9</accession>
<evidence type="ECO:0008006" key="5">
    <source>
        <dbReference type="Google" id="ProtNLM"/>
    </source>
</evidence>
<name>A0A6A5VYP9_9PLEO</name>
<dbReference type="OrthoDB" id="3801338at2759"/>
<dbReference type="EMBL" id="ML977653">
    <property type="protein sequence ID" value="KAF1994673.1"/>
    <property type="molecule type" value="Genomic_DNA"/>
</dbReference>
<gene>
    <name evidence="3" type="ORF">P154DRAFT_539344</name>
</gene>
<feature type="region of interest" description="Disordered" evidence="2">
    <location>
        <begin position="310"/>
        <end position="331"/>
    </location>
</feature>
<keyword evidence="4" id="KW-1185">Reference proteome</keyword>